<name>A0A6G4V563_9ACTN</name>
<reference evidence="2 3" key="1">
    <citation type="submission" date="2020-02" db="EMBL/GenBank/DDBJ databases">
        <title>Whole-genome analyses of novel actinobacteria.</title>
        <authorList>
            <person name="Sahin N."/>
            <person name="Gencbay T."/>
        </authorList>
    </citation>
    <scope>NUCLEOTIDE SEQUENCE [LARGE SCALE GENOMIC DNA]</scope>
    <source>
        <strain evidence="2 3">HC44</strain>
    </source>
</reference>
<proteinExistence type="predicted"/>
<feature type="domain" description="NmrA-like" evidence="1">
    <location>
        <begin position="7"/>
        <end position="242"/>
    </location>
</feature>
<organism evidence="2 3">
    <name type="scientific">Streptomyces scabichelini</name>
    <dbReference type="NCBI Taxonomy" id="2711217"/>
    <lineage>
        <taxon>Bacteria</taxon>
        <taxon>Bacillati</taxon>
        <taxon>Actinomycetota</taxon>
        <taxon>Actinomycetes</taxon>
        <taxon>Kitasatosporales</taxon>
        <taxon>Streptomycetaceae</taxon>
        <taxon>Streptomyces</taxon>
    </lineage>
</organism>
<comment type="caution">
    <text evidence="2">The sequence shown here is derived from an EMBL/GenBank/DDBJ whole genome shotgun (WGS) entry which is preliminary data.</text>
</comment>
<gene>
    <name evidence="2" type="ORF">G5C60_16620</name>
</gene>
<dbReference type="PANTHER" id="PTHR43162">
    <property type="match status" value="1"/>
</dbReference>
<dbReference type="InterPro" id="IPR008030">
    <property type="entry name" value="NmrA-like"/>
</dbReference>
<dbReference type="Gene3D" id="3.90.25.10">
    <property type="entry name" value="UDP-galactose 4-epimerase, domain 1"/>
    <property type="match status" value="1"/>
</dbReference>
<dbReference type="PANTHER" id="PTHR43162:SF1">
    <property type="entry name" value="PRESTALK A DIFFERENTIATION PROTEIN A"/>
    <property type="match status" value="1"/>
</dbReference>
<dbReference type="Pfam" id="PF05368">
    <property type="entry name" value="NmrA"/>
    <property type="match status" value="1"/>
</dbReference>
<dbReference type="SUPFAM" id="SSF51735">
    <property type="entry name" value="NAD(P)-binding Rossmann-fold domains"/>
    <property type="match status" value="1"/>
</dbReference>
<dbReference type="Proteomes" id="UP000472335">
    <property type="component" value="Unassembled WGS sequence"/>
</dbReference>
<sequence length="278" mass="29775">MTENTRNKTLLVTGASGKTGRRVAEAAQAAGFDVRAASRGGAVRFDWADSSTWDEALRGADAAYLAYPGDVGAPGADESIAALARRALALGVRRLVLLSARGEPQAEPTERAVRESGAEWTVVQADWFMQNFSEGLLLEGVRGGEFVFPAGEVQVPFIDARDIADIVVKALTDSSYVGRTLEITGARLLSFREAMAEISAAAGREIRYVPVSFKEYGAMLTDFGLPAEEAASLLEVFETLLDGSNAQTTDGVEQILGRAPRDFTDFAREHAAQGVWKV</sequence>
<evidence type="ECO:0000313" key="2">
    <source>
        <dbReference type="EMBL" id="NGO09179.1"/>
    </source>
</evidence>
<accession>A0A6G4V563</accession>
<evidence type="ECO:0000313" key="3">
    <source>
        <dbReference type="Proteomes" id="UP000472335"/>
    </source>
</evidence>
<dbReference type="AlphaFoldDB" id="A0A6G4V563"/>
<protein>
    <submittedName>
        <fullName evidence="2">NAD(P)H-binding protein</fullName>
    </submittedName>
</protein>
<dbReference type="RefSeq" id="WP_165259880.1">
    <property type="nucleotide sequence ID" value="NZ_JAAKZY010000045.1"/>
</dbReference>
<dbReference type="EMBL" id="JAAKZY010000045">
    <property type="protein sequence ID" value="NGO09179.1"/>
    <property type="molecule type" value="Genomic_DNA"/>
</dbReference>
<dbReference type="InterPro" id="IPR036291">
    <property type="entry name" value="NAD(P)-bd_dom_sf"/>
</dbReference>
<evidence type="ECO:0000259" key="1">
    <source>
        <dbReference type="Pfam" id="PF05368"/>
    </source>
</evidence>
<dbReference type="Gene3D" id="3.40.50.720">
    <property type="entry name" value="NAD(P)-binding Rossmann-like Domain"/>
    <property type="match status" value="1"/>
</dbReference>
<dbReference type="InterPro" id="IPR051604">
    <property type="entry name" value="Ergot_Alk_Oxidoreductase"/>
</dbReference>
<keyword evidence="3" id="KW-1185">Reference proteome</keyword>